<dbReference type="PROSITE" id="PS00482">
    <property type="entry name" value="DIHYDROOROTASE_1"/>
    <property type="match status" value="1"/>
</dbReference>
<evidence type="ECO:0000256" key="4">
    <source>
        <dbReference type="ARBA" id="ARBA00022833"/>
    </source>
</evidence>
<dbReference type="NCBIfam" id="TIGR00857">
    <property type="entry name" value="pyrC_multi"/>
    <property type="match status" value="1"/>
</dbReference>
<name>A0A381SF74_9ZZZZ</name>
<dbReference type="GO" id="GO:0004038">
    <property type="term" value="F:allantoinase activity"/>
    <property type="evidence" value="ECO:0007669"/>
    <property type="project" value="TreeGrafter"/>
</dbReference>
<dbReference type="Pfam" id="PF12890">
    <property type="entry name" value="DHOase"/>
    <property type="match status" value="1"/>
</dbReference>
<dbReference type="InterPro" id="IPR011059">
    <property type="entry name" value="Metal-dep_hydrolase_composite"/>
</dbReference>
<dbReference type="PANTHER" id="PTHR43668">
    <property type="entry name" value="ALLANTOINASE"/>
    <property type="match status" value="1"/>
</dbReference>
<evidence type="ECO:0000259" key="7">
    <source>
        <dbReference type="Pfam" id="PF12890"/>
    </source>
</evidence>
<dbReference type="InterPro" id="IPR013108">
    <property type="entry name" value="Amidohydro_3"/>
</dbReference>
<evidence type="ECO:0000256" key="3">
    <source>
        <dbReference type="ARBA" id="ARBA00022801"/>
    </source>
</evidence>
<dbReference type="HAMAP" id="MF_00220_B">
    <property type="entry name" value="PyrC_classI_B"/>
    <property type="match status" value="1"/>
</dbReference>
<evidence type="ECO:0000256" key="5">
    <source>
        <dbReference type="ARBA" id="ARBA00022975"/>
    </source>
</evidence>
<comment type="cofactor">
    <cofactor evidence="1">
        <name>Zn(2+)</name>
        <dbReference type="ChEBI" id="CHEBI:29105"/>
    </cofactor>
</comment>
<feature type="domain" description="Dihydroorotase catalytic" evidence="7">
    <location>
        <begin position="31"/>
        <end position="216"/>
    </location>
</feature>
<dbReference type="GO" id="GO:0006221">
    <property type="term" value="P:pyrimidine nucleotide biosynthetic process"/>
    <property type="evidence" value="ECO:0007669"/>
    <property type="project" value="UniProtKB-KW"/>
</dbReference>
<keyword evidence="2" id="KW-0479">Metal-binding</keyword>
<dbReference type="GO" id="GO:0006145">
    <property type="term" value="P:purine nucleobase catabolic process"/>
    <property type="evidence" value="ECO:0007669"/>
    <property type="project" value="TreeGrafter"/>
</dbReference>
<evidence type="ECO:0000259" key="6">
    <source>
        <dbReference type="Pfam" id="PF07969"/>
    </source>
</evidence>
<dbReference type="Pfam" id="PF07969">
    <property type="entry name" value="Amidohydro_3"/>
    <property type="match status" value="1"/>
</dbReference>
<reference evidence="8" key="1">
    <citation type="submission" date="2018-05" db="EMBL/GenBank/DDBJ databases">
        <authorList>
            <person name="Lanie J.A."/>
            <person name="Ng W.-L."/>
            <person name="Kazmierczak K.M."/>
            <person name="Andrzejewski T.M."/>
            <person name="Davidsen T.M."/>
            <person name="Wayne K.J."/>
            <person name="Tettelin H."/>
            <person name="Glass J.I."/>
            <person name="Rusch D."/>
            <person name="Podicherti R."/>
            <person name="Tsui H.-C.T."/>
            <person name="Winkler M.E."/>
        </authorList>
    </citation>
    <scope>NUCLEOTIDE SEQUENCE</scope>
</reference>
<dbReference type="GO" id="GO:0046872">
    <property type="term" value="F:metal ion binding"/>
    <property type="evidence" value="ECO:0007669"/>
    <property type="project" value="UniProtKB-KW"/>
</dbReference>
<accession>A0A381SF74</accession>
<dbReference type="InterPro" id="IPR024403">
    <property type="entry name" value="DHOase_cat"/>
</dbReference>
<keyword evidence="5" id="KW-0665">Pyrimidine biosynthesis</keyword>
<keyword evidence="3" id="KW-0378">Hydrolase</keyword>
<dbReference type="GO" id="GO:0004151">
    <property type="term" value="F:dihydroorotase activity"/>
    <property type="evidence" value="ECO:0007669"/>
    <property type="project" value="InterPro"/>
</dbReference>
<dbReference type="EMBL" id="UINC01002955">
    <property type="protein sequence ID" value="SVA01948.1"/>
    <property type="molecule type" value="Genomic_DNA"/>
</dbReference>
<protein>
    <recommendedName>
        <fullName evidence="9">Amidohydrolase-related domain-containing protein</fullName>
    </recommendedName>
</protein>
<evidence type="ECO:0000313" key="8">
    <source>
        <dbReference type="EMBL" id="SVA01948.1"/>
    </source>
</evidence>
<feature type="domain" description="Amidohydrolase 3" evidence="6">
    <location>
        <begin position="271"/>
        <end position="402"/>
    </location>
</feature>
<dbReference type="InterPro" id="IPR032466">
    <property type="entry name" value="Metal_Hydrolase"/>
</dbReference>
<dbReference type="SUPFAM" id="SSF51338">
    <property type="entry name" value="Composite domain of metallo-dependent hydrolases"/>
    <property type="match status" value="1"/>
</dbReference>
<gene>
    <name evidence="8" type="ORF">METZ01_LOCUS54802</name>
</gene>
<evidence type="ECO:0000256" key="2">
    <source>
        <dbReference type="ARBA" id="ARBA00022723"/>
    </source>
</evidence>
<dbReference type="InterPro" id="IPR050138">
    <property type="entry name" value="DHOase/Allantoinase_Hydrolase"/>
</dbReference>
<dbReference type="AlphaFoldDB" id="A0A381SF74"/>
<dbReference type="Gene3D" id="3.20.20.140">
    <property type="entry name" value="Metal-dependent hydrolases"/>
    <property type="match status" value="1"/>
</dbReference>
<keyword evidence="4" id="KW-0862">Zinc</keyword>
<dbReference type="InterPro" id="IPR004722">
    <property type="entry name" value="DHOase"/>
</dbReference>
<dbReference type="SUPFAM" id="SSF51556">
    <property type="entry name" value="Metallo-dependent hydrolases"/>
    <property type="match status" value="1"/>
</dbReference>
<evidence type="ECO:0000256" key="1">
    <source>
        <dbReference type="ARBA" id="ARBA00001947"/>
    </source>
</evidence>
<dbReference type="GO" id="GO:0005737">
    <property type="term" value="C:cytoplasm"/>
    <property type="evidence" value="ECO:0007669"/>
    <property type="project" value="TreeGrafter"/>
</dbReference>
<evidence type="ECO:0008006" key="9">
    <source>
        <dbReference type="Google" id="ProtNLM"/>
    </source>
</evidence>
<dbReference type="CDD" id="cd01317">
    <property type="entry name" value="DHOase_IIa"/>
    <property type="match status" value="1"/>
</dbReference>
<proteinExistence type="inferred from homology"/>
<dbReference type="PANTHER" id="PTHR43668:SF2">
    <property type="entry name" value="ALLANTOINASE"/>
    <property type="match status" value="1"/>
</dbReference>
<organism evidence="8">
    <name type="scientific">marine metagenome</name>
    <dbReference type="NCBI Taxonomy" id="408172"/>
    <lineage>
        <taxon>unclassified sequences</taxon>
        <taxon>metagenomes</taxon>
        <taxon>ecological metagenomes</taxon>
    </lineage>
</organism>
<dbReference type="PROSITE" id="PS00483">
    <property type="entry name" value="DIHYDROOROTASE_2"/>
    <property type="match status" value="1"/>
</dbReference>
<dbReference type="Gene3D" id="2.30.40.10">
    <property type="entry name" value="Urease, subunit C, domain 1"/>
    <property type="match status" value="1"/>
</dbReference>
<dbReference type="InterPro" id="IPR002195">
    <property type="entry name" value="Dihydroorotase_CS"/>
</dbReference>
<sequence length="405" mass="44047">MLINKGKIEAVEPKGKLKDIADSKIIDAHGAIVAPGFCDMHVHFREPGHEYKETIKTGSESAAAGGFTTVAVMPNTSPVNDNRSVTDFILTQAKETSNINILPIGAITKGLKGEALSDMGELKEAGCIGYSDDGRPVSDSEIMRRALEYSKMFDLPCIQHSEVLELTQGGSMNEGVVSTELGLKGMPTEAEDIMVHRDISLLPKTGGRLHVAHISSGGSVDLVRQAKKKGLPVTCEVAPHHFTLTHEACRGYNTNAKMSPPLRTDSDLELIQEGIRDGTIDIIATDHAPHDLVDKQVEFSKACFGIVGLETALPLTLKMVDKKIISLEKAIDMLTFQPNRIFGLDKGTLKVGKAADITLFDDKKEYSINPSKFKSRSKNSPYEGWKVRGKILHTLVNGKTVFKSN</sequence>